<dbReference type="AlphaFoldDB" id="A0AAV8H5Z3"/>
<gene>
    <name evidence="2" type="ORF">LUZ62_023402</name>
</gene>
<dbReference type="SMART" id="SM00666">
    <property type="entry name" value="PB1"/>
    <property type="match status" value="1"/>
</dbReference>
<proteinExistence type="predicted"/>
<dbReference type="EMBL" id="JAMFTS010000001">
    <property type="protein sequence ID" value="KAJ4810836.1"/>
    <property type="molecule type" value="Genomic_DNA"/>
</dbReference>
<dbReference type="InterPro" id="IPR000270">
    <property type="entry name" value="PB1_dom"/>
</dbReference>
<dbReference type="PANTHER" id="PTHR31066:SF85">
    <property type="entry name" value="OS02G0809100 PROTEIN"/>
    <property type="match status" value="1"/>
</dbReference>
<dbReference type="PANTHER" id="PTHR31066">
    <property type="entry name" value="OS05G0427100 PROTEIN-RELATED"/>
    <property type="match status" value="1"/>
</dbReference>
<comment type="caution">
    <text evidence="2">The sequence shown here is derived from an EMBL/GenBank/DDBJ whole genome shotgun (WGS) entry which is preliminary data.</text>
</comment>
<feature type="domain" description="PB1" evidence="1">
    <location>
        <begin position="42"/>
        <end position="135"/>
    </location>
</feature>
<dbReference type="InterPro" id="IPR053198">
    <property type="entry name" value="Gynoecium_Dev_Regulator"/>
</dbReference>
<dbReference type="Proteomes" id="UP001140206">
    <property type="component" value="Chromosome 1"/>
</dbReference>
<organism evidence="2 3">
    <name type="scientific">Rhynchospora pubera</name>
    <dbReference type="NCBI Taxonomy" id="906938"/>
    <lineage>
        <taxon>Eukaryota</taxon>
        <taxon>Viridiplantae</taxon>
        <taxon>Streptophyta</taxon>
        <taxon>Embryophyta</taxon>
        <taxon>Tracheophyta</taxon>
        <taxon>Spermatophyta</taxon>
        <taxon>Magnoliopsida</taxon>
        <taxon>Liliopsida</taxon>
        <taxon>Poales</taxon>
        <taxon>Cyperaceae</taxon>
        <taxon>Cyperoideae</taxon>
        <taxon>Rhynchosporeae</taxon>
        <taxon>Rhynchospora</taxon>
    </lineage>
</organism>
<name>A0AAV8H5Z3_9POAL</name>
<accession>A0AAV8H5Z3</accession>
<dbReference type="Gene3D" id="3.10.20.90">
    <property type="entry name" value="Phosphatidylinositol 3-kinase Catalytic Subunit, Chain A, domain 1"/>
    <property type="match status" value="1"/>
</dbReference>
<evidence type="ECO:0000259" key="1">
    <source>
        <dbReference type="SMART" id="SM00666"/>
    </source>
</evidence>
<dbReference type="CDD" id="cd06410">
    <property type="entry name" value="PB1_UP2"/>
    <property type="match status" value="1"/>
</dbReference>
<dbReference type="Pfam" id="PF00564">
    <property type="entry name" value="PB1"/>
    <property type="match status" value="1"/>
</dbReference>
<reference evidence="2" key="1">
    <citation type="submission" date="2022-08" db="EMBL/GenBank/DDBJ databases">
        <authorList>
            <person name="Marques A."/>
        </authorList>
    </citation>
    <scope>NUCLEOTIDE SEQUENCE</scope>
    <source>
        <strain evidence="2">RhyPub2mFocal</strain>
        <tissue evidence="2">Leaves</tissue>
    </source>
</reference>
<evidence type="ECO:0000313" key="2">
    <source>
        <dbReference type="EMBL" id="KAJ4810836.1"/>
    </source>
</evidence>
<protein>
    <submittedName>
        <fullName evidence="2">Octicosapeptide/Phox/Bem1p</fullName>
    </submittedName>
</protein>
<dbReference type="SUPFAM" id="SSF54277">
    <property type="entry name" value="CAD &amp; PB1 domains"/>
    <property type="match status" value="1"/>
</dbReference>
<sequence length="308" mass="34707">MSTGNDSDPGTSLPVATTEATNLVEKRMKLLCSYGGKILPRPSDGQLKYIGGETRVVCVTRSVSFLDLSKKIEDIFKVGKFVIKYRIMNEDLDTLVSVRCNEDLVHMWEEHDRIMPLGFPTSSAPRFLRLFLFDSPSLSRDHSYLDVINGKQMDPPLNYHLEPSRDCHAKSSSFCNFDGPTAHRVEFPRAGRVVLSPRRNQFPRARSTPNLHGAHQIGGDGAGPSCRTQCGHVYRNPVQLMGPTHQQACGRYDTCRCGSVSRYYPPIPVERPPSRIHSYQNLNLMCQAGSIGFKRTDRFKYGKPENNW</sequence>
<keyword evidence="3" id="KW-1185">Reference proteome</keyword>
<evidence type="ECO:0000313" key="3">
    <source>
        <dbReference type="Proteomes" id="UP001140206"/>
    </source>
</evidence>